<organism evidence="1 2">
    <name type="scientific">Lupinus luteus</name>
    <name type="common">European yellow lupine</name>
    <dbReference type="NCBI Taxonomy" id="3873"/>
    <lineage>
        <taxon>Eukaryota</taxon>
        <taxon>Viridiplantae</taxon>
        <taxon>Streptophyta</taxon>
        <taxon>Embryophyta</taxon>
        <taxon>Tracheophyta</taxon>
        <taxon>Spermatophyta</taxon>
        <taxon>Magnoliopsida</taxon>
        <taxon>eudicotyledons</taxon>
        <taxon>Gunneridae</taxon>
        <taxon>Pentapetalae</taxon>
        <taxon>rosids</taxon>
        <taxon>fabids</taxon>
        <taxon>Fabales</taxon>
        <taxon>Fabaceae</taxon>
        <taxon>Papilionoideae</taxon>
        <taxon>50 kb inversion clade</taxon>
        <taxon>genistoids sensu lato</taxon>
        <taxon>core genistoids</taxon>
        <taxon>Genisteae</taxon>
        <taxon>Lupinus</taxon>
    </lineage>
</organism>
<dbReference type="EMBL" id="CAXHTB010000023">
    <property type="protein sequence ID" value="CAL0331341.1"/>
    <property type="molecule type" value="Genomic_DNA"/>
</dbReference>
<accession>A0AAV1YBG5</accession>
<evidence type="ECO:0000313" key="2">
    <source>
        <dbReference type="Proteomes" id="UP001497480"/>
    </source>
</evidence>
<reference evidence="1 2" key="1">
    <citation type="submission" date="2024-03" db="EMBL/GenBank/DDBJ databases">
        <authorList>
            <person name="Martinez-Hernandez J."/>
        </authorList>
    </citation>
    <scope>NUCLEOTIDE SEQUENCE [LARGE SCALE GENOMIC DNA]</scope>
</reference>
<dbReference type="Proteomes" id="UP001497480">
    <property type="component" value="Unassembled WGS sequence"/>
</dbReference>
<keyword evidence="2" id="KW-1185">Reference proteome</keyword>
<dbReference type="AlphaFoldDB" id="A0AAV1YBG5"/>
<sequence>MVLSHLAHGLSAKTVANRYSLHPYLVSKITNMVTHLLATKLYPELIKIPVGRYRLIERTQSFEELTSLPNLCGAIDTMPVKLHSSSSSSSNRIPEMYRAPGGTDDATHFRESLLYNRLTSGDIVWDKNLFDGMLMKGRSVVVDVIGLLRGRTRPVEGWKEPHESGPRPRVLDNEKSFYFFGESLRQALADDLHQKLSSR</sequence>
<evidence type="ECO:0000313" key="1">
    <source>
        <dbReference type="EMBL" id="CAL0331341.1"/>
    </source>
</evidence>
<protein>
    <submittedName>
        <fullName evidence="1">Uncharacterized protein</fullName>
    </submittedName>
</protein>
<name>A0AAV1YBG5_LUPLU</name>
<proteinExistence type="predicted"/>
<gene>
    <name evidence="1" type="ORF">LLUT_LOCUS32401</name>
</gene>
<comment type="caution">
    <text evidence="1">The sequence shown here is derived from an EMBL/GenBank/DDBJ whole genome shotgun (WGS) entry which is preliminary data.</text>
</comment>